<evidence type="ECO:0000313" key="5">
    <source>
        <dbReference type="Proteomes" id="UP000809621"/>
    </source>
</evidence>
<dbReference type="EMBL" id="JAFEUM010000011">
    <property type="protein sequence ID" value="MBM7038413.1"/>
    <property type="molecule type" value="Genomic_DNA"/>
</dbReference>
<sequence length="142" mass="16682">MMRALHEEHHLRDPDLFKEPDEVEKSKDIATYLDDPNCLVYVVVDKQQSKRTCVAFISGHFCELISTVSKPIMMGSVDELYVKPDWRHKGLGRALMDHLNHVFKQYGASQVFVEVWHSNKDAVKMYQEYGFSHHIHWLRKVL</sequence>
<dbReference type="Pfam" id="PF00583">
    <property type="entry name" value="Acetyltransf_1"/>
    <property type="match status" value="1"/>
</dbReference>
<dbReference type="PROSITE" id="PS51186">
    <property type="entry name" value="GNAT"/>
    <property type="match status" value="1"/>
</dbReference>
<reference evidence="4 5" key="1">
    <citation type="submission" date="2021-02" db="EMBL/GenBank/DDBJ databases">
        <authorList>
            <person name="Park J.-S."/>
        </authorList>
    </citation>
    <scope>NUCLEOTIDE SEQUENCE [LARGE SCALE GENOMIC DNA]</scope>
    <source>
        <strain evidence="4 5">188UL20-2</strain>
    </source>
</reference>
<evidence type="ECO:0000259" key="3">
    <source>
        <dbReference type="PROSITE" id="PS51186"/>
    </source>
</evidence>
<evidence type="ECO:0000256" key="2">
    <source>
        <dbReference type="ARBA" id="ARBA00023315"/>
    </source>
</evidence>
<proteinExistence type="predicted"/>
<dbReference type="SUPFAM" id="SSF55729">
    <property type="entry name" value="Acyl-CoA N-acyltransferases (Nat)"/>
    <property type="match status" value="1"/>
</dbReference>
<gene>
    <name evidence="4" type="ORF">JQC93_18695</name>
</gene>
<dbReference type="InterPro" id="IPR016181">
    <property type="entry name" value="Acyl_CoA_acyltransferase"/>
</dbReference>
<dbReference type="InterPro" id="IPR000182">
    <property type="entry name" value="GNAT_dom"/>
</dbReference>
<dbReference type="InterPro" id="IPR050680">
    <property type="entry name" value="YpeA/RimI_acetyltransf"/>
</dbReference>
<dbReference type="RefSeq" id="WP_205159940.1">
    <property type="nucleotide sequence ID" value="NZ_JAFEUM010000011.1"/>
</dbReference>
<organism evidence="4 5">
    <name type="scientific">Vibrio ulleungensis</name>
    <dbReference type="NCBI Taxonomy" id="2807619"/>
    <lineage>
        <taxon>Bacteria</taxon>
        <taxon>Pseudomonadati</taxon>
        <taxon>Pseudomonadota</taxon>
        <taxon>Gammaproteobacteria</taxon>
        <taxon>Vibrionales</taxon>
        <taxon>Vibrionaceae</taxon>
        <taxon>Vibrio</taxon>
    </lineage>
</organism>
<dbReference type="Proteomes" id="UP000809621">
    <property type="component" value="Unassembled WGS sequence"/>
</dbReference>
<keyword evidence="2" id="KW-0012">Acyltransferase</keyword>
<dbReference type="CDD" id="cd04301">
    <property type="entry name" value="NAT_SF"/>
    <property type="match status" value="1"/>
</dbReference>
<comment type="caution">
    <text evidence="4">The sequence shown here is derived from an EMBL/GenBank/DDBJ whole genome shotgun (WGS) entry which is preliminary data.</text>
</comment>
<evidence type="ECO:0000313" key="4">
    <source>
        <dbReference type="EMBL" id="MBM7038413.1"/>
    </source>
</evidence>
<dbReference type="Gene3D" id="3.40.630.30">
    <property type="match status" value="1"/>
</dbReference>
<feature type="domain" description="N-acetyltransferase" evidence="3">
    <location>
        <begin position="1"/>
        <end position="142"/>
    </location>
</feature>
<dbReference type="PANTHER" id="PTHR43420">
    <property type="entry name" value="ACETYLTRANSFERASE"/>
    <property type="match status" value="1"/>
</dbReference>
<keyword evidence="1" id="KW-0808">Transferase</keyword>
<name>A0ABS2HLQ3_9VIBR</name>
<keyword evidence="5" id="KW-1185">Reference proteome</keyword>
<evidence type="ECO:0000256" key="1">
    <source>
        <dbReference type="ARBA" id="ARBA00022679"/>
    </source>
</evidence>
<accession>A0ABS2HLQ3</accession>
<protein>
    <submittedName>
        <fullName evidence="4">GNAT family N-acetyltransferase</fullName>
    </submittedName>
</protein>